<organism evidence="2 3">
    <name type="scientific">Ehrlichia ruminantium</name>
    <name type="common">heartwater rickettsia</name>
    <name type="synonym">Cowdria ruminantium</name>
    <dbReference type="NCBI Taxonomy" id="779"/>
    <lineage>
        <taxon>Bacteria</taxon>
        <taxon>Pseudomonadati</taxon>
        <taxon>Pseudomonadota</taxon>
        <taxon>Alphaproteobacteria</taxon>
        <taxon>Rickettsiales</taxon>
        <taxon>Anaplasmataceae</taxon>
        <taxon>Ehrlichia</taxon>
    </lineage>
</organism>
<feature type="signal peptide" evidence="1">
    <location>
        <begin position="1"/>
        <end position="22"/>
    </location>
</feature>
<dbReference type="EMBL" id="CP033455">
    <property type="protein sequence ID" value="QGR03369.1"/>
    <property type="molecule type" value="Genomic_DNA"/>
</dbReference>
<keyword evidence="3" id="KW-1185">Reference proteome</keyword>
<dbReference type="AlphaFoldDB" id="A0AAE6Q8W0"/>
<feature type="chain" id="PRO_5042149551" description="Outer membrane protein beta-barrel domain-containing protein" evidence="1">
    <location>
        <begin position="23"/>
        <end position="222"/>
    </location>
</feature>
<proteinExistence type="predicted"/>
<evidence type="ECO:0000256" key="1">
    <source>
        <dbReference type="SAM" id="SignalP"/>
    </source>
</evidence>
<protein>
    <recommendedName>
        <fullName evidence="4">Outer membrane protein beta-barrel domain-containing protein</fullName>
    </recommendedName>
</protein>
<dbReference type="Proteomes" id="UP000422822">
    <property type="component" value="Chromosome"/>
</dbReference>
<dbReference type="Gene3D" id="2.40.160.20">
    <property type="match status" value="1"/>
</dbReference>
<name>A0AAE6Q8W0_EHRRU</name>
<dbReference type="RefSeq" id="WP_158406546.1">
    <property type="nucleotide sequence ID" value="NZ_CP033454.1"/>
</dbReference>
<evidence type="ECO:0000313" key="2">
    <source>
        <dbReference type="EMBL" id="QGR03369.1"/>
    </source>
</evidence>
<gene>
    <name evidence="2" type="ORF">EDL80_02055</name>
</gene>
<accession>A0AAE6Q8W0</accession>
<dbReference type="SUPFAM" id="SSF56925">
    <property type="entry name" value="OMPA-like"/>
    <property type="match status" value="1"/>
</dbReference>
<sequence length="222" mass="25128">MRIILYLQITCLLLFYSGSAFAQNVKTTSIGNFYIGGAYGYNSKILEFKTGRGYFDFDFNINNVRGYDLGLTLGYIFSSASLSNLRTELELMYIGNKKVIDSDTLHDKKFYWGANNYRALFNLYYNIGNFLSIKDLSIYFGSGVNVQNIVNHIFRGNDESLNNSIFMQAMIGIKYKLISNVAVYTGYRYIVNYVVAKKGKADQGGFSILGSSVLIFGLEFIF</sequence>
<evidence type="ECO:0008006" key="4">
    <source>
        <dbReference type="Google" id="ProtNLM"/>
    </source>
</evidence>
<evidence type="ECO:0000313" key="3">
    <source>
        <dbReference type="Proteomes" id="UP000422822"/>
    </source>
</evidence>
<keyword evidence="1" id="KW-0732">Signal</keyword>
<reference evidence="2 3" key="1">
    <citation type="submission" date="2018-10" db="EMBL/GenBank/DDBJ databases">
        <title>Propagation and draft genome sequences of three atypical Erhlichia ruminantium isolates.</title>
        <authorList>
            <person name="Liebenberg J."/>
            <person name="Steyn H."/>
            <person name="Josemans A."/>
            <person name="Zweygarth E."/>
        </authorList>
    </citation>
    <scope>NUCLEOTIDE SEQUENCE [LARGE SCALE GENOMIC DNA]</scope>
    <source>
        <strain evidence="2 3">Omatjenne</strain>
    </source>
</reference>
<dbReference type="InterPro" id="IPR011250">
    <property type="entry name" value="OMP/PagP_B-barrel"/>
</dbReference>